<feature type="repeat" description="TPR" evidence="4">
    <location>
        <begin position="76"/>
        <end position="109"/>
    </location>
</feature>
<comment type="similarity">
    <text evidence="3">Belongs to the BBS4 family.</text>
</comment>
<accession>A0A3P8CSM3</accession>
<dbReference type="GO" id="GO:0036064">
    <property type="term" value="C:ciliary basal body"/>
    <property type="evidence" value="ECO:0007669"/>
    <property type="project" value="TreeGrafter"/>
</dbReference>
<dbReference type="Pfam" id="PF13181">
    <property type="entry name" value="TPR_8"/>
    <property type="match status" value="2"/>
</dbReference>
<dbReference type="InterPro" id="IPR011990">
    <property type="entry name" value="TPR-like_helical_dom_sf"/>
</dbReference>
<reference evidence="5 6" key="1">
    <citation type="submission" date="2018-11" db="EMBL/GenBank/DDBJ databases">
        <authorList>
            <consortium name="Pathogen Informatics"/>
        </authorList>
    </citation>
    <scope>NUCLEOTIDE SEQUENCE [LARGE SCALE GENOMIC DNA]</scope>
</reference>
<dbReference type="InterPro" id="IPR019734">
    <property type="entry name" value="TPR_rpt"/>
</dbReference>
<dbReference type="EMBL" id="UZAH01026978">
    <property type="protein sequence ID" value="VDO87375.1"/>
    <property type="molecule type" value="Genomic_DNA"/>
</dbReference>
<reference evidence="7" key="2">
    <citation type="submission" date="2019-09" db="UniProtKB">
        <authorList>
            <consortium name="WormBaseParasite"/>
        </authorList>
    </citation>
    <scope>IDENTIFICATION</scope>
</reference>
<dbReference type="Proteomes" id="UP000050761">
    <property type="component" value="Unassembled WGS sequence"/>
</dbReference>
<dbReference type="SUPFAM" id="SSF48452">
    <property type="entry name" value="TPR-like"/>
    <property type="match status" value="2"/>
</dbReference>
<keyword evidence="1" id="KW-0677">Repeat</keyword>
<evidence type="ECO:0000256" key="2">
    <source>
        <dbReference type="ARBA" id="ARBA00022803"/>
    </source>
</evidence>
<organism evidence="5">
    <name type="scientific">Heligmosomoides polygyrus</name>
    <name type="common">Parasitic roundworm</name>
    <dbReference type="NCBI Taxonomy" id="6339"/>
    <lineage>
        <taxon>Eukaryota</taxon>
        <taxon>Metazoa</taxon>
        <taxon>Ecdysozoa</taxon>
        <taxon>Nematoda</taxon>
        <taxon>Chromadorea</taxon>
        <taxon>Rhabditida</taxon>
        <taxon>Rhabditina</taxon>
        <taxon>Rhabditomorpha</taxon>
        <taxon>Strongyloidea</taxon>
        <taxon>Heligmosomidae</taxon>
        <taxon>Heligmosomoides</taxon>
    </lineage>
</organism>
<dbReference type="WBParaSite" id="HPBE_0001107801-mRNA-1">
    <property type="protein sequence ID" value="HPBE_0001107801-mRNA-1"/>
    <property type="gene ID" value="HPBE_0001107801"/>
</dbReference>
<dbReference type="PROSITE" id="PS50005">
    <property type="entry name" value="TPR"/>
    <property type="match status" value="4"/>
</dbReference>
<dbReference type="Pfam" id="PF13414">
    <property type="entry name" value="TPR_11"/>
    <property type="match status" value="1"/>
</dbReference>
<evidence type="ECO:0000313" key="7">
    <source>
        <dbReference type="WBParaSite" id="HPBE_0001107801-mRNA-1"/>
    </source>
</evidence>
<evidence type="ECO:0000256" key="1">
    <source>
        <dbReference type="ARBA" id="ARBA00022737"/>
    </source>
</evidence>
<feature type="repeat" description="TPR" evidence="4">
    <location>
        <begin position="340"/>
        <end position="373"/>
    </location>
</feature>
<feature type="repeat" description="TPR" evidence="4">
    <location>
        <begin position="204"/>
        <end position="237"/>
    </location>
</feature>
<evidence type="ECO:0000256" key="4">
    <source>
        <dbReference type="PROSITE-ProRule" id="PRU00339"/>
    </source>
</evidence>
<dbReference type="GO" id="GO:0060271">
    <property type="term" value="P:cilium assembly"/>
    <property type="evidence" value="ECO:0007669"/>
    <property type="project" value="TreeGrafter"/>
</dbReference>
<dbReference type="GO" id="GO:0061512">
    <property type="term" value="P:protein localization to cilium"/>
    <property type="evidence" value="ECO:0007669"/>
    <property type="project" value="TreeGrafter"/>
</dbReference>
<protein>
    <submittedName>
        <fullName evidence="7">TPR_REGION domain-containing protein</fullName>
    </submittedName>
</protein>
<keyword evidence="6" id="KW-1185">Reference proteome</keyword>
<sequence length="386" mass="42966">MTDRPFCQRGITLSTREDEVAGCLVAGEGSDSRAHTESKICFGLLYMPTKPPMPALSKLMKIACKTFHYQSSNQSEFAFYMRGVIARTEGELEEALSWFNKALTVSANATAYLVHIGRVYFLMGNHTLAVENLERAVKSNPNDSKAYYWLARAIYHLDTELFNTCEKARDLLLQVGIEHNAQFNSLVQGSLFCSQSSKLEPENLDVMFKMGMLYLRNNSEDPAFAMFGKALSYDSTHQQSILAAGSIMQSHGDHDVALNKYRVAVDGCDYNGCLWNNIGVCLLAKGRLAQAHSCLKKASFICPLDYKINYNLGLVHQAMGLYCSALHFLKAASELKRDDPQIIGAMAVVLSNMNDVNNARRAYEKSISIDPRPNVVGTSWAHKARQ</sequence>
<dbReference type="PANTHER" id="PTHR44186">
    <property type="match status" value="1"/>
</dbReference>
<feature type="repeat" description="TPR" evidence="4">
    <location>
        <begin position="110"/>
        <end position="143"/>
    </location>
</feature>
<proteinExistence type="inferred from homology"/>
<dbReference type="SMART" id="SM00028">
    <property type="entry name" value="TPR"/>
    <property type="match status" value="6"/>
</dbReference>
<keyword evidence="2 4" id="KW-0802">TPR repeat</keyword>
<dbReference type="Gene3D" id="1.25.40.10">
    <property type="entry name" value="Tetratricopeptide repeat domain"/>
    <property type="match status" value="3"/>
</dbReference>
<dbReference type="OrthoDB" id="309339at2759"/>
<evidence type="ECO:0000256" key="3">
    <source>
        <dbReference type="ARBA" id="ARBA00023778"/>
    </source>
</evidence>
<evidence type="ECO:0000313" key="6">
    <source>
        <dbReference type="Proteomes" id="UP000050761"/>
    </source>
</evidence>
<dbReference type="PANTHER" id="PTHR44186:SF1">
    <property type="entry name" value="BARDET-BIEDL SYNDROME 4 PROTEIN"/>
    <property type="match status" value="1"/>
</dbReference>
<gene>
    <name evidence="5" type="ORF">HPBE_LOCUS11079</name>
</gene>
<evidence type="ECO:0000313" key="5">
    <source>
        <dbReference type="EMBL" id="VDO87375.1"/>
    </source>
</evidence>
<name>A0A3P8CSM3_HELPZ</name>
<dbReference type="AlphaFoldDB" id="A0A3P8CSM3"/>